<evidence type="ECO:0000313" key="2">
    <source>
        <dbReference type="EMBL" id="QBE96322.1"/>
    </source>
</evidence>
<dbReference type="Pfam" id="PF14014">
    <property type="entry name" value="DUF4230"/>
    <property type="match status" value="1"/>
</dbReference>
<reference evidence="2 3" key="1">
    <citation type="submission" date="2019-01" db="EMBL/GenBank/DDBJ databases">
        <title>PMF-metabolizing Aryl O-demethylase.</title>
        <authorList>
            <person name="Kim M."/>
        </authorList>
    </citation>
    <scope>NUCLEOTIDE SEQUENCE [LARGE SCALE GENOMIC DNA]</scope>
    <source>
        <strain evidence="2 3">PMF1</strain>
    </source>
</reference>
<name>A0A4P6LWT2_9FIRM</name>
<evidence type="ECO:0008006" key="4">
    <source>
        <dbReference type="Google" id="ProtNLM"/>
    </source>
</evidence>
<proteinExistence type="predicted"/>
<accession>A0A4P6LWT2</accession>
<dbReference type="AlphaFoldDB" id="A0A4P6LWT2"/>
<sequence length="199" mass="22220">MKNKIARVIGVVCVLILVVFGIFLGRYWEGRKYQKADISVSAITARLTQASDLATARLEYRGLIRYEAGEIRFITQKGFTMIYDAHIKAGIDLSKAQVDVSGETITVTLPKAVIQDVVIDPDSLEFYDEKIALFNPQNKEDTVTALQAAKEDAEKNAADSDLLTTADEQARRLIQELLTPVTQDSDKEYNIVFSQQTEN</sequence>
<dbReference type="KEGG" id="bpro:PMF13cell1_01866"/>
<dbReference type="EMBL" id="CP035945">
    <property type="protein sequence ID" value="QBE96322.1"/>
    <property type="molecule type" value="Genomic_DNA"/>
</dbReference>
<evidence type="ECO:0000313" key="3">
    <source>
        <dbReference type="Proteomes" id="UP000289794"/>
    </source>
</evidence>
<organism evidence="2 3">
    <name type="scientific">Blautia producta</name>
    <dbReference type="NCBI Taxonomy" id="33035"/>
    <lineage>
        <taxon>Bacteria</taxon>
        <taxon>Bacillati</taxon>
        <taxon>Bacillota</taxon>
        <taxon>Clostridia</taxon>
        <taxon>Lachnospirales</taxon>
        <taxon>Lachnospiraceae</taxon>
        <taxon>Blautia</taxon>
    </lineage>
</organism>
<evidence type="ECO:0000256" key="1">
    <source>
        <dbReference type="SAM" id="Phobius"/>
    </source>
</evidence>
<feature type="transmembrane region" description="Helical" evidence="1">
    <location>
        <begin position="6"/>
        <end position="25"/>
    </location>
</feature>
<dbReference type="InterPro" id="IPR025324">
    <property type="entry name" value="DUF4230"/>
</dbReference>
<keyword evidence="1" id="KW-0472">Membrane</keyword>
<dbReference type="RefSeq" id="WP_130180567.1">
    <property type="nucleotide sequence ID" value="NZ_CP035945.1"/>
</dbReference>
<gene>
    <name evidence="2" type="ORF">PMF13cell1_01866</name>
</gene>
<dbReference type="Proteomes" id="UP000289794">
    <property type="component" value="Chromosome"/>
</dbReference>
<protein>
    <recommendedName>
        <fullName evidence="4">DUF4230 domain-containing protein</fullName>
    </recommendedName>
</protein>
<keyword evidence="1" id="KW-0812">Transmembrane</keyword>
<keyword evidence="1" id="KW-1133">Transmembrane helix</keyword>